<proteinExistence type="predicted"/>
<dbReference type="InterPro" id="IPR009922">
    <property type="entry name" value="DUF1457"/>
</dbReference>
<evidence type="ECO:0000313" key="3">
    <source>
        <dbReference type="Proteomes" id="UP000236742"/>
    </source>
</evidence>
<feature type="region of interest" description="Disordered" evidence="1">
    <location>
        <begin position="196"/>
        <end position="258"/>
    </location>
</feature>
<dbReference type="AlphaFoldDB" id="A0A1H5SKY6"/>
<protein>
    <submittedName>
        <fullName evidence="2">PAS domain-containing protein</fullName>
    </submittedName>
</protein>
<feature type="compositionally biased region" description="Basic and acidic residues" evidence="1">
    <location>
        <begin position="12"/>
        <end position="24"/>
    </location>
</feature>
<dbReference type="Proteomes" id="UP000236742">
    <property type="component" value="Unassembled WGS sequence"/>
</dbReference>
<dbReference type="Pfam" id="PF07310">
    <property type="entry name" value="PAS_5"/>
    <property type="match status" value="1"/>
</dbReference>
<gene>
    <name evidence="2" type="ORF">SAMN05421751_101565</name>
</gene>
<feature type="region of interest" description="Disordered" evidence="1">
    <location>
        <begin position="1"/>
        <end position="24"/>
    </location>
</feature>
<accession>A0A1H5SKY6</accession>
<name>A0A1H5SKY6_9RHOB</name>
<dbReference type="EMBL" id="FNVD01000001">
    <property type="protein sequence ID" value="SEF50618.1"/>
    <property type="molecule type" value="Genomic_DNA"/>
</dbReference>
<evidence type="ECO:0000256" key="1">
    <source>
        <dbReference type="SAM" id="MobiDB-lite"/>
    </source>
</evidence>
<evidence type="ECO:0000313" key="2">
    <source>
        <dbReference type="EMBL" id="SEF50618.1"/>
    </source>
</evidence>
<organism evidence="2 3">
    <name type="scientific">Jhaorihella thermophila</name>
    <dbReference type="NCBI Taxonomy" id="488547"/>
    <lineage>
        <taxon>Bacteria</taxon>
        <taxon>Pseudomonadati</taxon>
        <taxon>Pseudomonadota</taxon>
        <taxon>Alphaproteobacteria</taxon>
        <taxon>Rhodobacterales</taxon>
        <taxon>Paracoccaceae</taxon>
        <taxon>Jhaorihella</taxon>
    </lineage>
</organism>
<reference evidence="2 3" key="1">
    <citation type="submission" date="2016-10" db="EMBL/GenBank/DDBJ databases">
        <authorList>
            <person name="de Groot N.N."/>
        </authorList>
    </citation>
    <scope>NUCLEOTIDE SEQUENCE [LARGE SCALE GENOMIC DNA]</scope>
    <source>
        <strain evidence="2 3">DSM 23413</strain>
    </source>
</reference>
<keyword evidence="3" id="KW-1185">Reference proteome</keyword>
<sequence length="258" mass="27353">MFWKRGTGISGRDGKSADDGAERDAGKVVEMDRFRSGQSLSPIRQAEAYWIALSENGTIPRRTQIDPRALENILPQTFILERIAPGLARFRLAGQHLCALAGMEVRGMPFSAFFAAPSRPGLAALLERLFDTPAIVELTLTEERRRGAAGAEARAILLPLTSDDGAVNRALGVLIAGNASGRVPLRLDLTGQKLRPVPVTATGRPGLTAPLAGSVPSAPPGRPGSPDRSLESPGHAGPGLAESQRPLTGRPPWLKVVK</sequence>